<dbReference type="AlphaFoldDB" id="A0A974SHD8"/>
<dbReference type="GO" id="GO:0016757">
    <property type="term" value="F:glycosyltransferase activity"/>
    <property type="evidence" value="ECO:0007669"/>
    <property type="project" value="TreeGrafter"/>
</dbReference>
<dbReference type="RefSeq" id="WP_203192140.1">
    <property type="nucleotide sequence ID" value="NZ_CP063362.1"/>
</dbReference>
<dbReference type="KEGG" id="xdi:EZH22_19530"/>
<dbReference type="PANTHER" id="PTHR45947">
    <property type="entry name" value="SULFOQUINOVOSYL TRANSFERASE SQD2"/>
    <property type="match status" value="1"/>
</dbReference>
<dbReference type="InterPro" id="IPR050194">
    <property type="entry name" value="Glycosyltransferase_grp1"/>
</dbReference>
<evidence type="ECO:0000313" key="3">
    <source>
        <dbReference type="Proteomes" id="UP000596427"/>
    </source>
</evidence>
<dbReference type="SUPFAM" id="SSF53756">
    <property type="entry name" value="UDP-Glycosyltransferase/glycogen phosphorylase"/>
    <property type="match status" value="1"/>
</dbReference>
<evidence type="ECO:0000259" key="1">
    <source>
        <dbReference type="Pfam" id="PF13439"/>
    </source>
</evidence>
<dbReference type="PANTHER" id="PTHR45947:SF13">
    <property type="entry name" value="TRANSFERASE"/>
    <property type="match status" value="1"/>
</dbReference>
<evidence type="ECO:0000313" key="2">
    <source>
        <dbReference type="EMBL" id="QRG05272.1"/>
    </source>
</evidence>
<keyword evidence="3" id="KW-1185">Reference proteome</keyword>
<gene>
    <name evidence="2" type="ORF">EZH22_19530</name>
</gene>
<dbReference type="InterPro" id="IPR028098">
    <property type="entry name" value="Glyco_trans_4-like_N"/>
</dbReference>
<organism evidence="2 3">
    <name type="scientific">Xanthobacter dioxanivorans</name>
    <dbReference type="NCBI Taxonomy" id="2528964"/>
    <lineage>
        <taxon>Bacteria</taxon>
        <taxon>Pseudomonadati</taxon>
        <taxon>Pseudomonadota</taxon>
        <taxon>Alphaproteobacteria</taxon>
        <taxon>Hyphomicrobiales</taxon>
        <taxon>Xanthobacteraceae</taxon>
        <taxon>Xanthobacter</taxon>
    </lineage>
</organism>
<dbReference type="Pfam" id="PF13439">
    <property type="entry name" value="Glyco_transf_4"/>
    <property type="match status" value="1"/>
</dbReference>
<reference evidence="2 3" key="1">
    <citation type="submission" date="2020-10" db="EMBL/GenBank/DDBJ databases">
        <title>Degradation of 1,4-Dioxane by Xanthobacter sp. YN2, via a Novel Group-2 Soluble Di-Iron Monooxygenase.</title>
        <authorList>
            <person name="Ma F."/>
            <person name="Wang Y."/>
            <person name="Yang J."/>
            <person name="Guo H."/>
            <person name="Su D."/>
            <person name="Yu L."/>
        </authorList>
    </citation>
    <scope>NUCLEOTIDE SEQUENCE [LARGE SCALE GENOMIC DNA]</scope>
    <source>
        <strain evidence="2 3">YN2</strain>
    </source>
</reference>
<proteinExistence type="predicted"/>
<name>A0A974SHD8_9HYPH</name>
<protein>
    <submittedName>
        <fullName evidence="2">Glycosyltransferase</fullName>
    </submittedName>
</protein>
<feature type="domain" description="Glycosyltransferase subfamily 4-like N-terminal" evidence="1">
    <location>
        <begin position="33"/>
        <end position="143"/>
    </location>
</feature>
<dbReference type="EMBL" id="CP063362">
    <property type="protein sequence ID" value="QRG05272.1"/>
    <property type="molecule type" value="Genomic_DNA"/>
</dbReference>
<accession>A0A974SHD8</accession>
<dbReference type="Gene3D" id="3.40.50.2000">
    <property type="entry name" value="Glycogen Phosphorylase B"/>
    <property type="match status" value="2"/>
</dbReference>
<dbReference type="Pfam" id="PF13692">
    <property type="entry name" value="Glyco_trans_1_4"/>
    <property type="match status" value="1"/>
</dbReference>
<dbReference type="Proteomes" id="UP000596427">
    <property type="component" value="Chromosome"/>
</dbReference>
<sequence>MRQFHDHDHLPHPFRPLRVALFVHAFYPDHVYGTEAYTLTLARRFAELGHLPVVVTAREAGESPQAEEVERYVHAGIPVLRIDRNRTPPRSARDSYDQPSLVPLLTRILREIAPDVVHVCHLGNFTAVLPEVTAALGIPTFATLTDFFNICLTATLEIPGGGLCRGPDAARLNCMRCGLSLRAIEQPTPFWRAVSHPGMRDFAAAFAARLHVFLPPPIGTDARAVVRRPDVLRAAMGRYRAAIAPTGFLEDVFRANGTPTPLVRSVFGVDIDRRPKPPRPAGPVRFGFIGQLMYHKGPHLLLQALRLLPPEAFTLDIWGSEQLAPDYARDLREVAAPMPVTFRGTFDAAATADVMAELDVAVLPSTWFENAPLTLLKALATHTPVVVSDVAGMTEFVAEGVNGFSFPRGDVDALAQVLRRFVDDPGLARAMSASTVFDRTEQDMARDVLDLYGRFGALPAPASRAPA</sequence>